<gene>
    <name evidence="9" type="ORF">E0H92_26465</name>
</gene>
<evidence type="ECO:0000256" key="4">
    <source>
        <dbReference type="ARBA" id="ARBA00022692"/>
    </source>
</evidence>
<evidence type="ECO:0000256" key="2">
    <source>
        <dbReference type="ARBA" id="ARBA00009298"/>
    </source>
</evidence>
<evidence type="ECO:0000256" key="1">
    <source>
        <dbReference type="ARBA" id="ARBA00004651"/>
    </source>
</evidence>
<evidence type="ECO:0000256" key="7">
    <source>
        <dbReference type="SAM" id="Phobius"/>
    </source>
</evidence>
<dbReference type="GO" id="GO:0005886">
    <property type="term" value="C:plasma membrane"/>
    <property type="evidence" value="ECO:0007669"/>
    <property type="project" value="UniProtKB-SubCell"/>
</dbReference>
<dbReference type="PANTHER" id="PTHR33778:SF1">
    <property type="entry name" value="MAGNESIUM TRANSPORTER YHID-RELATED"/>
    <property type="match status" value="1"/>
</dbReference>
<feature type="transmembrane region" description="Helical" evidence="7">
    <location>
        <begin position="75"/>
        <end position="93"/>
    </location>
</feature>
<keyword evidence="5 7" id="KW-1133">Transmembrane helix</keyword>
<evidence type="ECO:0000313" key="9">
    <source>
        <dbReference type="EMBL" id="TCC36207.1"/>
    </source>
</evidence>
<accession>A0A4R0IT04</accession>
<protein>
    <submittedName>
        <fullName evidence="9">MgtC/SapB family protein</fullName>
    </submittedName>
</protein>
<evidence type="ECO:0000313" key="10">
    <source>
        <dbReference type="Proteomes" id="UP000294225"/>
    </source>
</evidence>
<feature type="transmembrane region" description="Helical" evidence="7">
    <location>
        <begin position="13"/>
        <end position="32"/>
    </location>
</feature>
<evidence type="ECO:0000259" key="8">
    <source>
        <dbReference type="Pfam" id="PF02308"/>
    </source>
</evidence>
<proteinExistence type="inferred from homology"/>
<keyword evidence="6 7" id="KW-0472">Membrane</keyword>
<sequence length="236" mass="24675">MGWAWTGTTAIELQLLGLAFVLCAIIGLERLYHQKAAALRTHTLVGMGSAVFTLVSAYGFSGVVGADVVLDPSRIAAQVVSGIGFLGAGVIFLRRDIVRGLTTAATVWVSAGVGMACAAGMPVIATAVTGLHLVTIFGLAPLGRILPTTDRRRALIVRYHDGEGVLRTVLATATDMGFHAAIVSTSLHEKPDGDRIVTVNCRFRGKAPLRDLMTALTAVPGVVGIQPQADDTTDDD</sequence>
<keyword evidence="4 7" id="KW-0812">Transmembrane</keyword>
<feature type="transmembrane region" description="Helical" evidence="7">
    <location>
        <begin position="44"/>
        <end position="63"/>
    </location>
</feature>
<dbReference type="Pfam" id="PF02308">
    <property type="entry name" value="MgtC"/>
    <property type="match status" value="1"/>
</dbReference>
<comment type="caution">
    <text evidence="9">The sequence shown here is derived from an EMBL/GenBank/DDBJ whole genome shotgun (WGS) entry which is preliminary data.</text>
</comment>
<dbReference type="EMBL" id="SJKC01000003">
    <property type="protein sequence ID" value="TCC36207.1"/>
    <property type="molecule type" value="Genomic_DNA"/>
</dbReference>
<dbReference type="PRINTS" id="PR01837">
    <property type="entry name" value="MGTCSAPBPROT"/>
</dbReference>
<feature type="transmembrane region" description="Helical" evidence="7">
    <location>
        <begin position="105"/>
        <end position="124"/>
    </location>
</feature>
<dbReference type="PANTHER" id="PTHR33778">
    <property type="entry name" value="PROTEIN MGTC"/>
    <property type="match status" value="1"/>
</dbReference>
<dbReference type="AlphaFoldDB" id="A0A4R0IT04"/>
<name>A0A4R0IT04_9ACTN</name>
<evidence type="ECO:0000256" key="5">
    <source>
        <dbReference type="ARBA" id="ARBA00022989"/>
    </source>
</evidence>
<organism evidence="9 10">
    <name type="scientific">Kribbella speibonae</name>
    <dbReference type="NCBI Taxonomy" id="1572660"/>
    <lineage>
        <taxon>Bacteria</taxon>
        <taxon>Bacillati</taxon>
        <taxon>Actinomycetota</taxon>
        <taxon>Actinomycetes</taxon>
        <taxon>Propionibacteriales</taxon>
        <taxon>Kribbellaceae</taxon>
        <taxon>Kribbella</taxon>
    </lineage>
</organism>
<keyword evidence="3" id="KW-1003">Cell membrane</keyword>
<evidence type="ECO:0000256" key="6">
    <source>
        <dbReference type="ARBA" id="ARBA00023136"/>
    </source>
</evidence>
<evidence type="ECO:0000256" key="3">
    <source>
        <dbReference type="ARBA" id="ARBA00022475"/>
    </source>
</evidence>
<comment type="similarity">
    <text evidence="2">Belongs to the MgtC/SapB family.</text>
</comment>
<comment type="subcellular location">
    <subcellularLocation>
        <location evidence="1">Cell membrane</location>
        <topology evidence="1">Multi-pass membrane protein</topology>
    </subcellularLocation>
</comment>
<dbReference type="Proteomes" id="UP000294225">
    <property type="component" value="Unassembled WGS sequence"/>
</dbReference>
<dbReference type="InterPro" id="IPR003416">
    <property type="entry name" value="MgtC/SapB/SrpB/YhiD_fam"/>
</dbReference>
<reference evidence="9 10" key="1">
    <citation type="submission" date="2019-02" db="EMBL/GenBank/DDBJ databases">
        <title>Kribbella capetownensis sp. nov. and Kribbella speibonae sp. nov., isolated from soil.</title>
        <authorList>
            <person name="Curtis S.M."/>
            <person name="Norton I."/>
            <person name="Everest G.J."/>
            <person name="Meyers P.R."/>
        </authorList>
    </citation>
    <scope>NUCLEOTIDE SEQUENCE [LARGE SCALE GENOMIC DNA]</scope>
    <source>
        <strain evidence="9 10">YM55</strain>
    </source>
</reference>
<dbReference type="InterPro" id="IPR049177">
    <property type="entry name" value="MgtC_SapB_SrpB_YhiD_N"/>
</dbReference>
<dbReference type="RefSeq" id="WP_131498044.1">
    <property type="nucleotide sequence ID" value="NZ_SJKC01000003.1"/>
</dbReference>
<feature type="domain" description="MgtC/SapB/SrpB/YhiD N-terminal" evidence="8">
    <location>
        <begin position="16"/>
        <end position="144"/>
    </location>
</feature>